<dbReference type="Proteomes" id="UP000308600">
    <property type="component" value="Unassembled WGS sequence"/>
</dbReference>
<proteinExistence type="predicted"/>
<protein>
    <submittedName>
        <fullName evidence="1">Uncharacterized protein</fullName>
    </submittedName>
</protein>
<accession>A0ACD3B195</accession>
<reference evidence="1 2" key="1">
    <citation type="journal article" date="2019" name="Nat. Ecol. Evol.">
        <title>Megaphylogeny resolves global patterns of mushroom evolution.</title>
        <authorList>
            <person name="Varga T."/>
            <person name="Krizsan K."/>
            <person name="Foldi C."/>
            <person name="Dima B."/>
            <person name="Sanchez-Garcia M."/>
            <person name="Sanchez-Ramirez S."/>
            <person name="Szollosi G.J."/>
            <person name="Szarkandi J.G."/>
            <person name="Papp V."/>
            <person name="Albert L."/>
            <person name="Andreopoulos W."/>
            <person name="Angelini C."/>
            <person name="Antonin V."/>
            <person name="Barry K.W."/>
            <person name="Bougher N.L."/>
            <person name="Buchanan P."/>
            <person name="Buyck B."/>
            <person name="Bense V."/>
            <person name="Catcheside P."/>
            <person name="Chovatia M."/>
            <person name="Cooper J."/>
            <person name="Damon W."/>
            <person name="Desjardin D."/>
            <person name="Finy P."/>
            <person name="Geml J."/>
            <person name="Haridas S."/>
            <person name="Hughes K."/>
            <person name="Justo A."/>
            <person name="Karasinski D."/>
            <person name="Kautmanova I."/>
            <person name="Kiss B."/>
            <person name="Kocsube S."/>
            <person name="Kotiranta H."/>
            <person name="LaButti K.M."/>
            <person name="Lechner B.E."/>
            <person name="Liimatainen K."/>
            <person name="Lipzen A."/>
            <person name="Lukacs Z."/>
            <person name="Mihaltcheva S."/>
            <person name="Morgado L.N."/>
            <person name="Niskanen T."/>
            <person name="Noordeloos M.E."/>
            <person name="Ohm R.A."/>
            <person name="Ortiz-Santana B."/>
            <person name="Ovrebo C."/>
            <person name="Racz N."/>
            <person name="Riley R."/>
            <person name="Savchenko A."/>
            <person name="Shiryaev A."/>
            <person name="Soop K."/>
            <person name="Spirin V."/>
            <person name="Szebenyi C."/>
            <person name="Tomsovsky M."/>
            <person name="Tulloss R.E."/>
            <person name="Uehling J."/>
            <person name="Grigoriev I.V."/>
            <person name="Vagvolgyi C."/>
            <person name="Papp T."/>
            <person name="Martin F.M."/>
            <person name="Miettinen O."/>
            <person name="Hibbett D.S."/>
            <person name="Nagy L.G."/>
        </authorList>
    </citation>
    <scope>NUCLEOTIDE SEQUENCE [LARGE SCALE GENOMIC DNA]</scope>
    <source>
        <strain evidence="1 2">NL-1719</strain>
    </source>
</reference>
<gene>
    <name evidence="1" type="ORF">BDN72DRAFT_837004</name>
</gene>
<keyword evidence="2" id="KW-1185">Reference proteome</keyword>
<organism evidence="1 2">
    <name type="scientific">Pluteus cervinus</name>
    <dbReference type="NCBI Taxonomy" id="181527"/>
    <lineage>
        <taxon>Eukaryota</taxon>
        <taxon>Fungi</taxon>
        <taxon>Dikarya</taxon>
        <taxon>Basidiomycota</taxon>
        <taxon>Agaricomycotina</taxon>
        <taxon>Agaricomycetes</taxon>
        <taxon>Agaricomycetidae</taxon>
        <taxon>Agaricales</taxon>
        <taxon>Pluteineae</taxon>
        <taxon>Pluteaceae</taxon>
        <taxon>Pluteus</taxon>
    </lineage>
</organism>
<sequence length="364" mass="41384">MGTDNGQSTGLLSLPVELRLKIYQTYLQEIIIRIPGPQIDPNALALLCASRTIHSEVSPLVPSTITFSVWCTEHLIYFLSSLPEKTLQSLRHIALWATPFGLYEDYPARQSFRTQYSAMALACFPGLQLDTFSVRDGYHGPSVSEDAWGASATGDELEFLLLKSKGWKELRYFSPNVIFLDTWLKQKPGSVQPKDWDEALKKRDGKGSGALVKILVGREARPYHYKPRRYLRNQWEYQESLDSGSGQSNSERDGDEVEEEEEEAETHVIDPGDVDWEDVDELVPWREEDFVAYLDEVQTTDDTENKQVVVVARRGKDADIVEDGSGINSEEGMKKLLDMFNSDWRQLKRKEILVSGHRDTTSML</sequence>
<dbReference type="EMBL" id="ML208292">
    <property type="protein sequence ID" value="TFK71875.1"/>
    <property type="molecule type" value="Genomic_DNA"/>
</dbReference>
<evidence type="ECO:0000313" key="1">
    <source>
        <dbReference type="EMBL" id="TFK71875.1"/>
    </source>
</evidence>
<name>A0ACD3B195_9AGAR</name>
<evidence type="ECO:0000313" key="2">
    <source>
        <dbReference type="Proteomes" id="UP000308600"/>
    </source>
</evidence>